<evidence type="ECO:0000313" key="1">
    <source>
        <dbReference type="EMBL" id="CAD8201953.1"/>
    </source>
</evidence>
<gene>
    <name evidence="1" type="ORF">PPENT_87.1.T1290119</name>
</gene>
<organism evidence="1 2">
    <name type="scientific">Paramecium pentaurelia</name>
    <dbReference type="NCBI Taxonomy" id="43138"/>
    <lineage>
        <taxon>Eukaryota</taxon>
        <taxon>Sar</taxon>
        <taxon>Alveolata</taxon>
        <taxon>Ciliophora</taxon>
        <taxon>Intramacronucleata</taxon>
        <taxon>Oligohymenophorea</taxon>
        <taxon>Peniculida</taxon>
        <taxon>Parameciidae</taxon>
        <taxon>Paramecium</taxon>
    </lineage>
</organism>
<name>A0A8S1XLD5_9CILI</name>
<protein>
    <submittedName>
        <fullName evidence="1">Uncharacterized protein</fullName>
    </submittedName>
</protein>
<proteinExistence type="predicted"/>
<reference evidence="1" key="1">
    <citation type="submission" date="2021-01" db="EMBL/GenBank/DDBJ databases">
        <authorList>
            <consortium name="Genoscope - CEA"/>
            <person name="William W."/>
        </authorList>
    </citation>
    <scope>NUCLEOTIDE SEQUENCE</scope>
</reference>
<evidence type="ECO:0000313" key="2">
    <source>
        <dbReference type="Proteomes" id="UP000689195"/>
    </source>
</evidence>
<dbReference type="EMBL" id="CAJJDO010000129">
    <property type="protein sequence ID" value="CAD8201953.1"/>
    <property type="molecule type" value="Genomic_DNA"/>
</dbReference>
<accession>A0A8S1XLD5</accession>
<keyword evidence="2" id="KW-1185">Reference proteome</keyword>
<dbReference type="AlphaFoldDB" id="A0A8S1XLD5"/>
<dbReference type="Proteomes" id="UP000689195">
    <property type="component" value="Unassembled WGS sequence"/>
</dbReference>
<sequence length="125" mass="15198">MKQNNNLFNVYQAHLNTNVGERIIQHNRNTNIIKKSQEQASFLFFTQLKFILKIFYLVKYLNLVKIEQRNSNQGISRKILRYQVLEYYLIIRVLETQSQCYLNLLRQQQISTFRLDEFLYITQDK</sequence>
<comment type="caution">
    <text evidence="1">The sequence shown here is derived from an EMBL/GenBank/DDBJ whole genome shotgun (WGS) entry which is preliminary data.</text>
</comment>